<dbReference type="OrthoDB" id="3399139at2"/>
<protein>
    <recommendedName>
        <fullName evidence="3">Sucrase/ferredoxin-like protein</fullName>
    </recommendedName>
</protein>
<dbReference type="EMBL" id="VFOK01000001">
    <property type="protein sequence ID" value="TQL34826.1"/>
    <property type="molecule type" value="Genomic_DNA"/>
</dbReference>
<dbReference type="InterPro" id="IPR036249">
    <property type="entry name" value="Thioredoxin-like_sf"/>
</dbReference>
<dbReference type="CDD" id="cd03062">
    <property type="entry name" value="TRX_Fd_Sucrase"/>
    <property type="match status" value="1"/>
</dbReference>
<dbReference type="AlphaFoldDB" id="A0A542XG76"/>
<proteinExistence type="predicted"/>
<evidence type="ECO:0000313" key="1">
    <source>
        <dbReference type="EMBL" id="TQL34826.1"/>
    </source>
</evidence>
<name>A0A542XG76_9MICO</name>
<dbReference type="Pfam" id="PF06999">
    <property type="entry name" value="Suc_Fer-like"/>
    <property type="match status" value="1"/>
</dbReference>
<organism evidence="1 2">
    <name type="scientific">Barrientosiimonas humi</name>
    <dbReference type="NCBI Taxonomy" id="999931"/>
    <lineage>
        <taxon>Bacteria</taxon>
        <taxon>Bacillati</taxon>
        <taxon>Actinomycetota</taxon>
        <taxon>Actinomycetes</taxon>
        <taxon>Micrococcales</taxon>
        <taxon>Dermacoccaceae</taxon>
        <taxon>Barrientosiimonas</taxon>
    </lineage>
</organism>
<comment type="caution">
    <text evidence="1">The sequence shown here is derived from an EMBL/GenBank/DDBJ whole genome shotgun (WGS) entry which is preliminary data.</text>
</comment>
<dbReference type="RefSeq" id="WP_142007171.1">
    <property type="nucleotide sequence ID" value="NZ_CAJTBP010000001.1"/>
</dbReference>
<reference evidence="1 2" key="1">
    <citation type="submission" date="2019-06" db="EMBL/GenBank/DDBJ databases">
        <title>Sequencing the genomes of 1000 actinobacteria strains.</title>
        <authorList>
            <person name="Klenk H.-P."/>
        </authorList>
    </citation>
    <scope>NUCLEOTIDE SEQUENCE [LARGE SCALE GENOMIC DNA]</scope>
    <source>
        <strain evidence="1 2">DSM 24617</strain>
    </source>
</reference>
<keyword evidence="2" id="KW-1185">Reference proteome</keyword>
<gene>
    <name evidence="1" type="ORF">FB554_3007</name>
</gene>
<dbReference type="SUPFAM" id="SSF52833">
    <property type="entry name" value="Thioredoxin-like"/>
    <property type="match status" value="1"/>
</dbReference>
<dbReference type="Gene3D" id="3.40.30.10">
    <property type="entry name" value="Glutaredoxin"/>
    <property type="match status" value="1"/>
</dbReference>
<evidence type="ECO:0008006" key="3">
    <source>
        <dbReference type="Google" id="ProtNLM"/>
    </source>
</evidence>
<evidence type="ECO:0000313" key="2">
    <source>
        <dbReference type="Proteomes" id="UP000318336"/>
    </source>
</evidence>
<accession>A0A542XG76</accession>
<dbReference type="InterPro" id="IPR009737">
    <property type="entry name" value="Aim32/Apd1-like"/>
</dbReference>
<dbReference type="Proteomes" id="UP000318336">
    <property type="component" value="Unassembled WGS sequence"/>
</dbReference>
<sequence length="315" mass="33812">MTPARRVRAEVTDDVDAGRGPHCATLARRRGDPMLGTAAPGRRWLLIEHPAGWARAALDSSGFTPALADLLQRTALEIGGRVLLVRRPGRRAHRDVTVDPLRWAVVDVDGSQRWGTWRTEADLEEAAWVLRVDGRPAAAETHPPLLLVCTHGTHDVCCAMRGRPVAAALAAAWPEQTWECSHVGGDRFAANLLMLPDGTVYGGLDATDAVQTVRQHLAGAVSPEHLRGFSPYPPVVQAALAAVLRERGPAAATDVRPRSVHETGAGEWVVGVAGQAPLPATTTVRVRRSVQPPARLTCAAQRDEPAYVYTADVVE</sequence>